<evidence type="ECO:0000313" key="2">
    <source>
        <dbReference type="Proteomes" id="UP000694886"/>
    </source>
</evidence>
<organism evidence="2 3">
    <name type="scientific">Theobroma cacao</name>
    <name type="common">Cacao</name>
    <name type="synonym">Cocoa</name>
    <dbReference type="NCBI Taxonomy" id="3641"/>
    <lineage>
        <taxon>Eukaryota</taxon>
        <taxon>Viridiplantae</taxon>
        <taxon>Streptophyta</taxon>
        <taxon>Embryophyta</taxon>
        <taxon>Tracheophyta</taxon>
        <taxon>Spermatophyta</taxon>
        <taxon>Magnoliopsida</taxon>
        <taxon>eudicotyledons</taxon>
        <taxon>Gunneridae</taxon>
        <taxon>Pentapetalae</taxon>
        <taxon>rosids</taxon>
        <taxon>malvids</taxon>
        <taxon>Malvales</taxon>
        <taxon>Malvaceae</taxon>
        <taxon>Byttnerioideae</taxon>
        <taxon>Theobroma</taxon>
    </lineage>
</organism>
<accession>A0AB32WRS2</accession>
<evidence type="ECO:0000313" key="3">
    <source>
        <dbReference type="RefSeq" id="XP_017981015.1"/>
    </source>
</evidence>
<proteinExistence type="predicted"/>
<dbReference type="GeneID" id="108663037"/>
<dbReference type="Gramene" id="Tc08v2_t014250.1">
    <property type="protein sequence ID" value="Tc08v2_p014250.1"/>
    <property type="gene ID" value="Tc08v2_g014250"/>
</dbReference>
<dbReference type="AlphaFoldDB" id="A0AB32WRS2"/>
<protein>
    <submittedName>
        <fullName evidence="3">Uncharacterized protein LOC108663037</fullName>
    </submittedName>
</protein>
<feature type="region of interest" description="Disordered" evidence="1">
    <location>
        <begin position="41"/>
        <end position="82"/>
    </location>
</feature>
<dbReference type="PANTHER" id="PTHR47851:SF5">
    <property type="entry name" value="MYB_SANT-LIKE DOMAIN-CONTAINING PROTEIN"/>
    <property type="match status" value="1"/>
</dbReference>
<sequence length="265" mass="29496">MQTDSSVNSVTGYPEIEKTIRLGSHEIIEFLDEVVEKRLKGGTEGRGESLDGNRQKQESLNQKGREADNGDGPGKETGLGWNHETGTIEADATLWEAKIKVNPTYARFRYQGLEHADELEFIFGDTVTTSQNAWTLAIGIPIEDNIRSTNLTSLQDNVEFDVEEFNCDEDDGPIVNTQMNRKKMMLEEMEKKVAKGKAKIGTAASLQRILERLCEVAESHNTIESAEISMSSQAIGQYSIPECVRAMKSLQNEGRLSADEFNFAL</sequence>
<dbReference type="KEGG" id="tcc:108663037"/>
<dbReference type="PANTHER" id="PTHR47851">
    <property type="entry name" value="OS06G0588700 PROTEIN-RELATED"/>
    <property type="match status" value="1"/>
</dbReference>
<dbReference type="Proteomes" id="UP000694886">
    <property type="component" value="Chromosome 8"/>
</dbReference>
<name>A0AB32WRS2_THECC</name>
<feature type="compositionally biased region" description="Basic and acidic residues" evidence="1">
    <location>
        <begin position="41"/>
        <end position="68"/>
    </location>
</feature>
<evidence type="ECO:0000256" key="1">
    <source>
        <dbReference type="SAM" id="MobiDB-lite"/>
    </source>
</evidence>
<reference evidence="3" key="2">
    <citation type="submission" date="2025-08" db="UniProtKB">
        <authorList>
            <consortium name="RefSeq"/>
        </authorList>
    </citation>
    <scope>IDENTIFICATION</scope>
</reference>
<dbReference type="RefSeq" id="XP_017981015.1">
    <property type="nucleotide sequence ID" value="XM_018125526.1"/>
</dbReference>
<gene>
    <name evidence="3" type="primary">LOC108663037</name>
</gene>
<reference evidence="2" key="1">
    <citation type="journal article" date="1997" name="Nucleic Acids Res.">
        <title>tRNAscan-SE: a program for improved detection of transfer RNA genes in genomic sequence.</title>
        <authorList>
            <person name="Lowe T.M."/>
            <person name="Eddy S.R."/>
        </authorList>
    </citation>
    <scope>NUCLEOTIDE SEQUENCE [LARGE SCALE GENOMIC DNA]</scope>
    <source>
        <strain evidence="2">r\B97-61/B2</strain>
    </source>
</reference>